<evidence type="ECO:0000313" key="2">
    <source>
        <dbReference type="Proteomes" id="UP000515570"/>
    </source>
</evidence>
<reference evidence="1 2" key="1">
    <citation type="submission" date="2020-07" db="EMBL/GenBank/DDBJ databases">
        <title>non toxigenic Corynebacterium sp. nov from a clinical source.</title>
        <authorList>
            <person name="Bernier A.-M."/>
            <person name="Bernard K."/>
        </authorList>
    </citation>
    <scope>NUCLEOTIDE SEQUENCE [LARGE SCALE GENOMIC DNA]</scope>
    <source>
        <strain evidence="2">NML 93-0612</strain>
    </source>
</reference>
<dbReference type="RefSeq" id="WP_182386658.1">
    <property type="nucleotide sequence ID" value="NZ_CP059833.1"/>
</dbReference>
<protein>
    <submittedName>
        <fullName evidence="1">Uncharacterized protein</fullName>
    </submittedName>
</protein>
<gene>
    <name evidence="1" type="ORF">HW450_03660</name>
</gene>
<organism evidence="1 2">
    <name type="scientific">Corynebacterium hindlerae</name>
    <dbReference type="NCBI Taxonomy" id="699041"/>
    <lineage>
        <taxon>Bacteria</taxon>
        <taxon>Bacillati</taxon>
        <taxon>Actinomycetota</taxon>
        <taxon>Actinomycetes</taxon>
        <taxon>Mycobacteriales</taxon>
        <taxon>Corynebacteriaceae</taxon>
        <taxon>Corynebacterium</taxon>
    </lineage>
</organism>
<proteinExistence type="predicted"/>
<evidence type="ECO:0000313" key="1">
    <source>
        <dbReference type="EMBL" id="QMV85841.1"/>
    </source>
</evidence>
<dbReference type="EMBL" id="CP059833">
    <property type="protein sequence ID" value="QMV85841.1"/>
    <property type="molecule type" value="Genomic_DNA"/>
</dbReference>
<accession>A0A7G5FGV0</accession>
<dbReference type="AlphaFoldDB" id="A0A7G5FGV0"/>
<keyword evidence="2" id="KW-1185">Reference proteome</keyword>
<sequence length="132" mass="14192">MLIEGDVVFAGTSSRIVPVADDYAEIVADAAVGDPDAFLVCPGRMARDVRSRLSNWLAELGEDTSAVPSLRRLRTTRIIELIQQGLADELISAVTGIARLDCYASYRPKYSRSDVIAAASLIAGKPTKLRAV</sequence>
<name>A0A7G5FGV0_9CORY</name>
<dbReference type="Proteomes" id="UP000515570">
    <property type="component" value="Chromosome"/>
</dbReference>